<evidence type="ECO:0000313" key="4">
    <source>
        <dbReference type="EMBL" id="RHF58764.1"/>
    </source>
</evidence>
<dbReference type="SUPFAM" id="SSF52540">
    <property type="entry name" value="P-loop containing nucleoside triphosphate hydrolases"/>
    <property type="match status" value="1"/>
</dbReference>
<evidence type="ECO:0000256" key="3">
    <source>
        <dbReference type="ARBA" id="ARBA00022840"/>
    </source>
</evidence>
<dbReference type="PANTHER" id="PTHR42939">
    <property type="entry name" value="ABC TRANSPORTER ATP-BINDING PROTEIN ALBC-RELATED"/>
    <property type="match status" value="1"/>
</dbReference>
<dbReference type="Gene3D" id="3.40.50.300">
    <property type="entry name" value="P-loop containing nucleotide triphosphate hydrolases"/>
    <property type="match status" value="1"/>
</dbReference>
<dbReference type="Proteomes" id="UP000284902">
    <property type="component" value="Unassembled WGS sequence"/>
</dbReference>
<proteinExistence type="predicted"/>
<evidence type="ECO:0000313" key="5">
    <source>
        <dbReference type="Proteomes" id="UP000284902"/>
    </source>
</evidence>
<dbReference type="CDD" id="cd03230">
    <property type="entry name" value="ABC_DR_subfamily_A"/>
    <property type="match status" value="1"/>
</dbReference>
<dbReference type="SMART" id="SM00382">
    <property type="entry name" value="AAA"/>
    <property type="match status" value="1"/>
</dbReference>
<dbReference type="Pfam" id="PF00005">
    <property type="entry name" value="ABC_tran"/>
    <property type="match status" value="1"/>
</dbReference>
<organism evidence="4 5">
    <name type="scientific">[Ruminococcus] lactaris</name>
    <dbReference type="NCBI Taxonomy" id="46228"/>
    <lineage>
        <taxon>Bacteria</taxon>
        <taxon>Bacillati</taxon>
        <taxon>Bacillota</taxon>
        <taxon>Clostridia</taxon>
        <taxon>Lachnospirales</taxon>
        <taxon>Lachnospiraceae</taxon>
        <taxon>Mediterraneibacter</taxon>
    </lineage>
</organism>
<evidence type="ECO:0000256" key="1">
    <source>
        <dbReference type="ARBA" id="ARBA00022448"/>
    </source>
</evidence>
<dbReference type="EMBL" id="QRHG01000028">
    <property type="protein sequence ID" value="RHF58764.1"/>
    <property type="molecule type" value="Genomic_DNA"/>
</dbReference>
<dbReference type="GO" id="GO:0016887">
    <property type="term" value="F:ATP hydrolysis activity"/>
    <property type="evidence" value="ECO:0007669"/>
    <property type="project" value="InterPro"/>
</dbReference>
<evidence type="ECO:0000256" key="2">
    <source>
        <dbReference type="ARBA" id="ARBA00022741"/>
    </source>
</evidence>
<accession>A0A414P2M3</accession>
<dbReference type="AlphaFoldDB" id="A0A414P2M3"/>
<keyword evidence="3 4" id="KW-0067">ATP-binding</keyword>
<keyword evidence="2" id="KW-0547">Nucleotide-binding</keyword>
<gene>
    <name evidence="4" type="ORF">DW672_10185</name>
</gene>
<keyword evidence="1" id="KW-0813">Transport</keyword>
<dbReference type="PANTHER" id="PTHR42939:SF3">
    <property type="entry name" value="ABC TRANSPORTER ATP-BINDING COMPONENT"/>
    <property type="match status" value="1"/>
</dbReference>
<dbReference type="RefSeq" id="WP_118213061.1">
    <property type="nucleotide sequence ID" value="NZ_CAKMWK010000002.1"/>
</dbReference>
<name>A0A414P2M3_9FIRM</name>
<comment type="caution">
    <text evidence="4">The sequence shown here is derived from an EMBL/GenBank/DDBJ whole genome shotgun (WGS) entry which is preliminary data.</text>
</comment>
<sequence length="283" mass="31734">MLSIENFRKRYDDFELDCTMSVEPGQITGIVGANGAGKSTLFKAILGLVKGDSGRITLFGKEPQQLTREDKEKIGVAFTNAGFNEYLRIKDIVPVLSNVYPSFEKEKFLGSCKKLNLPLDKKLKEFSTGMKAKLNVLIAVSHQAPFLILDEPTAGLDVTAREQVLDLLREYMTEVDGSSIAISSHISSDLEGLCDDIYMIHEGKIILHETMDTILNDYGVIKVTEEQWKKLDKSYLLKKKKESYGYACLTKEKRYYMENHPGVAVENGSLDEVIVMMIQGETV</sequence>
<reference evidence="4 5" key="1">
    <citation type="submission" date="2018-08" db="EMBL/GenBank/DDBJ databases">
        <title>A genome reference for cultivated species of the human gut microbiota.</title>
        <authorList>
            <person name="Zou Y."/>
            <person name="Xue W."/>
            <person name="Luo G."/>
        </authorList>
    </citation>
    <scope>NUCLEOTIDE SEQUENCE [LARGE SCALE GENOMIC DNA]</scope>
    <source>
        <strain evidence="4 5">AM25-1LB</strain>
    </source>
</reference>
<dbReference type="GO" id="GO:0005524">
    <property type="term" value="F:ATP binding"/>
    <property type="evidence" value="ECO:0007669"/>
    <property type="project" value="UniProtKB-KW"/>
</dbReference>
<dbReference type="InterPro" id="IPR027417">
    <property type="entry name" value="P-loop_NTPase"/>
</dbReference>
<dbReference type="InterPro" id="IPR051782">
    <property type="entry name" value="ABC_Transporter_VariousFunc"/>
</dbReference>
<dbReference type="InterPro" id="IPR003593">
    <property type="entry name" value="AAA+_ATPase"/>
</dbReference>
<protein>
    <submittedName>
        <fullName evidence="4">ABC transporter ATP-binding protein</fullName>
    </submittedName>
</protein>
<dbReference type="PROSITE" id="PS50893">
    <property type="entry name" value="ABC_TRANSPORTER_2"/>
    <property type="match status" value="1"/>
</dbReference>
<dbReference type="InterPro" id="IPR003439">
    <property type="entry name" value="ABC_transporter-like_ATP-bd"/>
</dbReference>